<protein>
    <submittedName>
        <fullName evidence="3">DNA topoisomerase IV</fullName>
    </submittedName>
</protein>
<reference evidence="3 4" key="1">
    <citation type="journal article" date="2017" name="Eur. J. Clin. Microbiol. Infect. Dis.">
        <title>Uncommonly isolated clinical Pseudomonas: identification and phylogenetic assignation.</title>
        <authorList>
            <person name="Mulet M."/>
            <person name="Gomila M."/>
            <person name="Ramirez A."/>
            <person name="Cardew S."/>
            <person name="Moore E.R."/>
            <person name="Lalucat J."/>
            <person name="Garcia-Valdes E."/>
        </authorList>
    </citation>
    <scope>NUCLEOTIDE SEQUENCE [LARGE SCALE GENOMIC DNA]</scope>
    <source>
        <strain evidence="3 4">SD129</strain>
    </source>
</reference>
<gene>
    <name evidence="3" type="ORF">DN820_05755</name>
</gene>
<comment type="caution">
    <text evidence="3">The sequence shown here is derived from an EMBL/GenBank/DDBJ whole genome shotgun (WGS) entry which is preliminary data.</text>
</comment>
<keyword evidence="3" id="KW-0413">Isomerase</keyword>
<feature type="chain" id="PRO_5024427568" evidence="1">
    <location>
        <begin position="19"/>
        <end position="328"/>
    </location>
</feature>
<dbReference type="Pfam" id="PF13449">
    <property type="entry name" value="Phytase-like"/>
    <property type="match status" value="1"/>
</dbReference>
<accession>A0A5R9QHZ9</accession>
<name>A0A5R9QHZ9_9GAMM</name>
<evidence type="ECO:0000256" key="1">
    <source>
        <dbReference type="SAM" id="SignalP"/>
    </source>
</evidence>
<feature type="signal peptide" evidence="1">
    <location>
        <begin position="1"/>
        <end position="18"/>
    </location>
</feature>
<evidence type="ECO:0000313" key="3">
    <source>
        <dbReference type="EMBL" id="TLX64542.1"/>
    </source>
</evidence>
<dbReference type="InterPro" id="IPR027372">
    <property type="entry name" value="Phytase-like_dom"/>
</dbReference>
<proteinExistence type="predicted"/>
<sequence>MIRRWLSLACFLAMPALAQEPPLPELELLSEHPIEGMAQGNLSGMAWCGDALWGVSDRDDAIVYRFDTREDVWRAEAEAFELPPPPDTGLPWGVRVRSWVMGLVRGGHMDFEGMSCDSLGNRYLVSEAYASVLKLNPAGTAEWLTLPDSLVRQARASGMLLKFNALFEGITVDPAGDRMWLAAERERRGLLVVHRRQSRWICTGGCVLMSEGGRENPPHPLEGQSLQRDFSGLAFFEDKLFTLERFALRICRRTASTGAVERCWSFAETASAEHRLYDSPYSTVESLWIDADGAWIGLDNNELTRQDGESRPIVWRFAAPKGGWSARR</sequence>
<evidence type="ECO:0000313" key="4">
    <source>
        <dbReference type="Proteomes" id="UP000306753"/>
    </source>
</evidence>
<dbReference type="EMBL" id="QLAG01000005">
    <property type="protein sequence ID" value="TLX64542.1"/>
    <property type="molecule type" value="Genomic_DNA"/>
</dbReference>
<dbReference type="GO" id="GO:0016853">
    <property type="term" value="F:isomerase activity"/>
    <property type="evidence" value="ECO:0007669"/>
    <property type="project" value="UniProtKB-KW"/>
</dbReference>
<feature type="domain" description="Phytase-like" evidence="2">
    <location>
        <begin position="40"/>
        <end position="187"/>
    </location>
</feature>
<dbReference type="AlphaFoldDB" id="A0A5R9QHZ9"/>
<keyword evidence="1" id="KW-0732">Signal</keyword>
<dbReference type="Proteomes" id="UP000306753">
    <property type="component" value="Unassembled WGS sequence"/>
</dbReference>
<keyword evidence="4" id="KW-1185">Reference proteome</keyword>
<evidence type="ECO:0000259" key="2">
    <source>
        <dbReference type="Pfam" id="PF13449"/>
    </source>
</evidence>
<dbReference type="SUPFAM" id="SSF63825">
    <property type="entry name" value="YWTD domain"/>
    <property type="match status" value="1"/>
</dbReference>
<dbReference type="RefSeq" id="WP_138411153.1">
    <property type="nucleotide sequence ID" value="NZ_QLAF01000010.1"/>
</dbReference>
<organism evidence="3 4">
    <name type="scientific">Stutzerimonas nosocomialis</name>
    <dbReference type="NCBI Taxonomy" id="1056496"/>
    <lineage>
        <taxon>Bacteria</taxon>
        <taxon>Pseudomonadati</taxon>
        <taxon>Pseudomonadota</taxon>
        <taxon>Gammaproteobacteria</taxon>
        <taxon>Pseudomonadales</taxon>
        <taxon>Pseudomonadaceae</taxon>
        <taxon>Stutzerimonas</taxon>
    </lineage>
</organism>